<proteinExistence type="predicted"/>
<dbReference type="Proteomes" id="UP000242520">
    <property type="component" value="Unassembled WGS sequence"/>
</dbReference>
<feature type="transmembrane region" description="Helical" evidence="1">
    <location>
        <begin position="48"/>
        <end position="72"/>
    </location>
</feature>
<dbReference type="AlphaFoldDB" id="A0A1M5PLY4"/>
<dbReference type="STRING" id="1123350.SAMN02744040_00579"/>
<reference evidence="3" key="1">
    <citation type="submission" date="2016-11" db="EMBL/GenBank/DDBJ databases">
        <authorList>
            <person name="Varghese N."/>
            <person name="Submissions S."/>
        </authorList>
    </citation>
    <scope>NUCLEOTIDE SEQUENCE [LARGE SCALE GENOMIC DNA]</scope>
    <source>
        <strain evidence="3">DSM 15285</strain>
    </source>
</reference>
<keyword evidence="1" id="KW-0812">Transmembrane</keyword>
<feature type="transmembrane region" description="Helical" evidence="1">
    <location>
        <begin position="24"/>
        <end position="42"/>
    </location>
</feature>
<protein>
    <submittedName>
        <fullName evidence="2">Sulphur transport</fullName>
    </submittedName>
</protein>
<accession>A0A1M5PLY4</accession>
<dbReference type="Pfam" id="PF04143">
    <property type="entry name" value="Sulf_transp"/>
    <property type="match status" value="1"/>
</dbReference>
<evidence type="ECO:0000313" key="2">
    <source>
        <dbReference type="EMBL" id="SHH02835.1"/>
    </source>
</evidence>
<gene>
    <name evidence="2" type="ORF">SAMN02744040_00579</name>
</gene>
<organism evidence="2 3">
    <name type="scientific">Tepidibacter thalassicus DSM 15285</name>
    <dbReference type="NCBI Taxonomy" id="1123350"/>
    <lineage>
        <taxon>Bacteria</taxon>
        <taxon>Bacillati</taxon>
        <taxon>Bacillota</taxon>
        <taxon>Clostridia</taxon>
        <taxon>Peptostreptococcales</taxon>
        <taxon>Peptostreptococcaceae</taxon>
        <taxon>Tepidibacter</taxon>
    </lineage>
</organism>
<keyword evidence="1" id="KW-1133">Transmembrane helix</keyword>
<keyword evidence="1" id="KW-0472">Membrane</keyword>
<feature type="transmembrane region" description="Helical" evidence="1">
    <location>
        <begin position="84"/>
        <end position="106"/>
    </location>
</feature>
<feature type="transmembrane region" description="Helical" evidence="1">
    <location>
        <begin position="202"/>
        <end position="221"/>
    </location>
</feature>
<evidence type="ECO:0000313" key="3">
    <source>
        <dbReference type="Proteomes" id="UP000242520"/>
    </source>
</evidence>
<feature type="transmembrane region" description="Helical" evidence="1">
    <location>
        <begin position="162"/>
        <end position="182"/>
    </location>
</feature>
<keyword evidence="3" id="KW-1185">Reference proteome</keyword>
<evidence type="ECO:0000256" key="1">
    <source>
        <dbReference type="SAM" id="Phobius"/>
    </source>
</evidence>
<dbReference type="EMBL" id="FQXH01000006">
    <property type="protein sequence ID" value="SHH02835.1"/>
    <property type="molecule type" value="Genomic_DNA"/>
</dbReference>
<feature type="transmembrane region" description="Helical" evidence="1">
    <location>
        <begin position="126"/>
        <end position="150"/>
    </location>
</feature>
<dbReference type="InterPro" id="IPR007272">
    <property type="entry name" value="Sulf_transp_TsuA/YedE"/>
</dbReference>
<name>A0A1M5PLY4_9FIRM</name>
<sequence length="229" mass="25751">MLSNEMATLIKQRERKFKKKKNQFPYGIVLLLISLVLCIGLWKEHYTYAVCWILGIGIGIVLRCSRFCFTAVFRDPILSGNTGLLRGMLLAMMVSTVGFSLIQYSYIKQNVVEYSLIPGAISSVGIHVAIGAFVFGVGMVIAGGCSSGVLMRIGEGHALQWVVLLGFFIGTVLGAKDYPFWYSHMIRNSKIIYFFDYVDFKVVVIGQLIVLMILYKLALWYENKNSKNM</sequence>